<sequence>MKSFLQGKARQGKARQGKARQGKARQGKARQGNNSFCLAFSRRLLFTAPLRPARLTVFFFSPLLLSSLLLTAGAQAAPSAPLAAIERQNQLIQNQQLERLREDQQHALGERPAPGGTDLNNIKPQVAAPDIGVQCRNIRRIEISGDEKMIPDKLLAKVRHDYTDRCISVSDIESLLGLLTKDFIDRGFITTRVYLPVQDLRTGTLKLTVVAGKIERYKLDGGRKHAVWLRAAMPGREGDVLNLRDLEQGIDQMNSLSSNNARLDLLPGDLPGQSIVAIQNDSSLPVHLFTSFDNLGSDATGRNALSATVTTDSLLGLNELIAITRRQSAFPFSGEHRSDSTAVLMQFPWGYNTLSVNYSQSHYINGLSLPGGVKVKTNGKSDNWFLGANHVLFRNQSSRVGLSAHLNTQLNQNWLGGELLTSSSRRLTYLDAGADMFSIFAGGIFNGNIAVVQGVPWFNGTRDPGNLPDEYPHAQSRKFTLDMGYNRTFYTGNTGLGFSTSFSGQLAADTLYGTQQILIGGPSSVRGFQNMSLSGDSGYYVRNDFSVSRDLPGGINGRLYAAFDWGDVTNRAAGVPSGSLSGTAAGLGLSWKTVSINAFVSHAVTVPSHEYREGTLFSLLMSASL</sequence>
<keyword evidence="6" id="KW-0653">Protein transport</keyword>
<comment type="caution">
    <text evidence="11">The sequence shown here is derived from an EMBL/GenBank/DDBJ whole genome shotgun (WGS) entry which is preliminary data.</text>
</comment>
<dbReference type="InterPro" id="IPR013686">
    <property type="entry name" value="Polypept-transport_assoc_ShlB"/>
</dbReference>
<keyword evidence="4" id="KW-1134">Transmembrane beta strand</keyword>
<evidence type="ECO:0000256" key="2">
    <source>
        <dbReference type="ARBA" id="ARBA00009055"/>
    </source>
</evidence>
<evidence type="ECO:0000256" key="5">
    <source>
        <dbReference type="ARBA" id="ARBA00022692"/>
    </source>
</evidence>
<reference evidence="11" key="1">
    <citation type="submission" date="2018-05" db="EMBL/GenBank/DDBJ databases">
        <authorList>
            <person name="Ashton P.M."/>
            <person name="Dallman T."/>
            <person name="Nair S."/>
            <person name="De Pinna E."/>
            <person name="Peters T."/>
            <person name="Grant K."/>
        </authorList>
    </citation>
    <scope>NUCLEOTIDE SEQUENCE [LARGE SCALE GENOMIC DNA]</scope>
    <source>
        <strain evidence="11">474878</strain>
    </source>
</reference>
<keyword evidence="3" id="KW-0813">Transport</keyword>
<evidence type="ECO:0000259" key="10">
    <source>
        <dbReference type="PROSITE" id="PS51779"/>
    </source>
</evidence>
<dbReference type="InterPro" id="IPR035251">
    <property type="entry name" value="ShlB_POTRA"/>
</dbReference>
<dbReference type="AlphaFoldDB" id="A0A5Y3W9U5"/>
<gene>
    <name evidence="11" type="ORF">DLB95_25680</name>
</gene>
<feature type="domain" description="POTRA" evidence="10">
    <location>
        <begin position="136"/>
        <end position="212"/>
    </location>
</feature>
<accession>A0A5Y3W9U5</accession>
<dbReference type="GO" id="GO:0046819">
    <property type="term" value="P:protein secretion by the type V secretion system"/>
    <property type="evidence" value="ECO:0007669"/>
    <property type="project" value="TreeGrafter"/>
</dbReference>
<dbReference type="Gene3D" id="2.40.160.50">
    <property type="entry name" value="membrane protein fhac: a member of the omp85/tpsb transporter family"/>
    <property type="match status" value="1"/>
</dbReference>
<evidence type="ECO:0000256" key="8">
    <source>
        <dbReference type="ARBA" id="ARBA00023237"/>
    </source>
</evidence>
<dbReference type="PANTHER" id="PTHR34597:SF3">
    <property type="entry name" value="OUTER MEMBRANE TRANSPORTER CDIB"/>
    <property type="match status" value="1"/>
</dbReference>
<protein>
    <submittedName>
        <fullName evidence="11">ShlB/FhaC/HecB family hemolysin secretion/activation protein</fullName>
    </submittedName>
</protein>
<feature type="region of interest" description="Disordered" evidence="9">
    <location>
        <begin position="1"/>
        <end position="30"/>
    </location>
</feature>
<dbReference type="EMBL" id="AAIYJF010000034">
    <property type="protein sequence ID" value="ECJ4380506.1"/>
    <property type="molecule type" value="Genomic_DNA"/>
</dbReference>
<dbReference type="InterPro" id="IPR034746">
    <property type="entry name" value="POTRA"/>
</dbReference>
<dbReference type="Pfam" id="PF03865">
    <property type="entry name" value="ShlB"/>
    <property type="match status" value="1"/>
</dbReference>
<dbReference type="Gene3D" id="3.10.20.310">
    <property type="entry name" value="membrane protein fhac"/>
    <property type="match status" value="1"/>
</dbReference>
<feature type="compositionally biased region" description="Basic residues" evidence="9">
    <location>
        <begin position="10"/>
        <end position="28"/>
    </location>
</feature>
<keyword evidence="8" id="KW-0998">Cell outer membrane</keyword>
<comment type="similarity">
    <text evidence="2">Belongs to the TPS (TC 1.B.20) family.</text>
</comment>
<dbReference type="GO" id="GO:0098046">
    <property type="term" value="C:type V protein secretion system complex"/>
    <property type="evidence" value="ECO:0007669"/>
    <property type="project" value="TreeGrafter"/>
</dbReference>
<dbReference type="PROSITE" id="PS51779">
    <property type="entry name" value="POTRA"/>
    <property type="match status" value="1"/>
</dbReference>
<dbReference type="GO" id="GO:0009279">
    <property type="term" value="C:cell outer membrane"/>
    <property type="evidence" value="ECO:0007669"/>
    <property type="project" value="UniProtKB-SubCell"/>
</dbReference>
<organism evidence="11">
    <name type="scientific">Salmonella diarizonae</name>
    <dbReference type="NCBI Taxonomy" id="59204"/>
    <lineage>
        <taxon>Bacteria</taxon>
        <taxon>Pseudomonadati</taxon>
        <taxon>Pseudomonadota</taxon>
        <taxon>Gammaproteobacteria</taxon>
        <taxon>Enterobacterales</taxon>
        <taxon>Enterobacteriaceae</taxon>
        <taxon>Salmonella</taxon>
    </lineage>
</organism>
<evidence type="ECO:0000256" key="3">
    <source>
        <dbReference type="ARBA" id="ARBA00022448"/>
    </source>
</evidence>
<comment type="subcellular location">
    <subcellularLocation>
        <location evidence="1">Cell outer membrane</location>
    </subcellularLocation>
</comment>
<dbReference type="PIRSF" id="PIRSF029745">
    <property type="entry name" value="FhaC"/>
    <property type="match status" value="1"/>
</dbReference>
<dbReference type="PANTHER" id="PTHR34597">
    <property type="entry name" value="SLR1661 PROTEIN"/>
    <property type="match status" value="1"/>
</dbReference>
<dbReference type="Pfam" id="PF17287">
    <property type="entry name" value="POTRA_3"/>
    <property type="match status" value="1"/>
</dbReference>
<evidence type="ECO:0000256" key="7">
    <source>
        <dbReference type="ARBA" id="ARBA00023136"/>
    </source>
</evidence>
<keyword evidence="5" id="KW-0812">Transmembrane</keyword>
<keyword evidence="7" id="KW-0472">Membrane</keyword>
<dbReference type="InterPro" id="IPR051544">
    <property type="entry name" value="TPS_OM_transporter"/>
</dbReference>
<evidence type="ECO:0000256" key="6">
    <source>
        <dbReference type="ARBA" id="ARBA00022927"/>
    </source>
</evidence>
<dbReference type="GO" id="GO:0008320">
    <property type="term" value="F:protein transmembrane transporter activity"/>
    <property type="evidence" value="ECO:0007669"/>
    <property type="project" value="TreeGrafter"/>
</dbReference>
<evidence type="ECO:0000256" key="4">
    <source>
        <dbReference type="ARBA" id="ARBA00022452"/>
    </source>
</evidence>
<dbReference type="InterPro" id="IPR005565">
    <property type="entry name" value="Hemolysn_activator_HlyB_C"/>
</dbReference>
<evidence type="ECO:0000256" key="9">
    <source>
        <dbReference type="SAM" id="MobiDB-lite"/>
    </source>
</evidence>
<dbReference type="Proteomes" id="UP000839781">
    <property type="component" value="Unassembled WGS sequence"/>
</dbReference>
<proteinExistence type="inferred from homology"/>
<name>A0A5Y3W9U5_SALDZ</name>
<evidence type="ECO:0000313" key="11">
    <source>
        <dbReference type="EMBL" id="ECJ4380506.1"/>
    </source>
</evidence>
<dbReference type="Pfam" id="PF08479">
    <property type="entry name" value="POTRA_2"/>
    <property type="match status" value="1"/>
</dbReference>
<evidence type="ECO:0000256" key="1">
    <source>
        <dbReference type="ARBA" id="ARBA00004442"/>
    </source>
</evidence>
<dbReference type="InterPro" id="IPR027282">
    <property type="entry name" value="TPS"/>
</dbReference>